<evidence type="ECO:0000256" key="2">
    <source>
        <dbReference type="ARBA" id="ARBA00007703"/>
    </source>
</evidence>
<evidence type="ECO:0000313" key="7">
    <source>
        <dbReference type="Proteomes" id="UP000036426"/>
    </source>
</evidence>
<organism evidence="4 6">
    <name type="scientific">Photobacterium aphoticum</name>
    <dbReference type="NCBI Taxonomy" id="754436"/>
    <lineage>
        <taxon>Bacteria</taxon>
        <taxon>Pseudomonadati</taxon>
        <taxon>Pseudomonadota</taxon>
        <taxon>Gammaproteobacteria</taxon>
        <taxon>Vibrionales</taxon>
        <taxon>Vibrionaceae</taxon>
        <taxon>Photobacterium</taxon>
    </lineage>
</organism>
<evidence type="ECO:0000313" key="4">
    <source>
        <dbReference type="EMBL" id="GAL07335.1"/>
    </source>
</evidence>
<dbReference type="STRING" id="754436.JCM19237_3274"/>
<dbReference type="PATRIC" id="fig|754436.4.peg.2479"/>
<comment type="caution">
    <text evidence="4">The sequence shown here is derived from an EMBL/GenBank/DDBJ whole genome shotgun (WGS) entry which is preliminary data.</text>
</comment>
<dbReference type="AlphaFoldDB" id="A0A090QVU9"/>
<proteinExistence type="inferred from homology"/>
<dbReference type="EMBL" id="BBMN01000016">
    <property type="protein sequence ID" value="GAL07335.1"/>
    <property type="molecule type" value="Genomic_DNA"/>
</dbReference>
<dbReference type="RefSeq" id="WP_047874586.1">
    <property type="nucleotide sequence ID" value="NZ_BMYC01000018.1"/>
</dbReference>
<dbReference type="Proteomes" id="UP000036426">
    <property type="component" value="Unassembled WGS sequence"/>
</dbReference>
<dbReference type="GO" id="GO:0044780">
    <property type="term" value="P:bacterial-type flagellum assembly"/>
    <property type="evidence" value="ECO:0007669"/>
    <property type="project" value="InterPro"/>
</dbReference>
<dbReference type="EMBL" id="LDOV01000021">
    <property type="protein sequence ID" value="KLV00631.1"/>
    <property type="molecule type" value="Genomic_DNA"/>
</dbReference>
<evidence type="ECO:0000256" key="1">
    <source>
        <dbReference type="ARBA" id="ARBA00002397"/>
    </source>
</evidence>
<dbReference type="InterPro" id="IPR036679">
    <property type="entry name" value="FlgN-like_sf"/>
</dbReference>
<dbReference type="InterPro" id="IPR007809">
    <property type="entry name" value="FlgN-like"/>
</dbReference>
<evidence type="ECO:0000313" key="6">
    <source>
        <dbReference type="Proteomes" id="UP000029227"/>
    </source>
</evidence>
<protein>
    <recommendedName>
        <fullName evidence="8">Flagellar biosynthesis protein FlgN</fullName>
    </recommendedName>
</protein>
<accession>A0A090QVU9</accession>
<dbReference type="Pfam" id="PF05130">
    <property type="entry name" value="FlgN"/>
    <property type="match status" value="1"/>
</dbReference>
<sequence length="144" mass="16344">MANHGPLIKQLLNDLSQDVKGYQQLALQLKQQHLLLTNRDSNALLSLNQDLDQVMATLSHHAKQRAESMTTLGLTQDDQGMQRLFAALPAPLNQQGRQLWQQLHKLTLECQSLNNQNGRLLAHQKQLMDKLLKPEQQYCYGPAV</sequence>
<reference evidence="4 6" key="1">
    <citation type="journal article" date="2014" name="Genome Announc.">
        <title>Draft Genome Sequences of Two Vibrionaceae Species, Vibrio ponticus C121 and Photobacterium aphoticum C119, Isolated as Coral Reef Microbiota.</title>
        <authorList>
            <person name="Al-saari N."/>
            <person name="Meirelles P.M."/>
            <person name="Mino S."/>
            <person name="Suda W."/>
            <person name="Oshima K."/>
            <person name="Hattori M."/>
            <person name="Ohkuma M."/>
            <person name="Thompson F.L."/>
            <person name="Gomez-Gil B."/>
            <person name="Sawabe T."/>
            <person name="Sawabe T."/>
        </authorList>
    </citation>
    <scope>NUCLEOTIDE SEQUENCE [LARGE SCALE GENOMIC DNA]</scope>
    <source>
        <strain evidence="4 6">JCM 19237</strain>
    </source>
</reference>
<comment type="function">
    <text evidence="1">Required for the efficient initiation of filament assembly.</text>
</comment>
<keyword evidence="7" id="KW-1185">Reference proteome</keyword>
<gene>
    <name evidence="5" type="ORF">ABT58_11680</name>
    <name evidence="4" type="ORF">JCM19237_3274</name>
</gene>
<reference evidence="5 7" key="2">
    <citation type="submission" date="2015-05" db="EMBL/GenBank/DDBJ databases">
        <title>Photobacterium galathea sp. nov.</title>
        <authorList>
            <person name="Machado H."/>
            <person name="Gram L."/>
        </authorList>
    </citation>
    <scope>NUCLEOTIDE SEQUENCE [LARGE SCALE GENOMIC DNA]</scope>
    <source>
        <strain evidence="5 7">DSM 25995</strain>
    </source>
</reference>
<keyword evidence="3" id="KW-1005">Bacterial flagellum biogenesis</keyword>
<evidence type="ECO:0000256" key="3">
    <source>
        <dbReference type="ARBA" id="ARBA00022795"/>
    </source>
</evidence>
<dbReference type="Gene3D" id="1.20.58.300">
    <property type="entry name" value="FlgN-like"/>
    <property type="match status" value="1"/>
</dbReference>
<name>A0A090QVU9_9GAMM</name>
<dbReference type="Proteomes" id="UP000029227">
    <property type="component" value="Unassembled WGS sequence"/>
</dbReference>
<dbReference type="SUPFAM" id="SSF140566">
    <property type="entry name" value="FlgN-like"/>
    <property type="match status" value="1"/>
</dbReference>
<comment type="similarity">
    <text evidence="2">Belongs to the FlgN family.</text>
</comment>
<evidence type="ECO:0008006" key="8">
    <source>
        <dbReference type="Google" id="ProtNLM"/>
    </source>
</evidence>
<evidence type="ECO:0000313" key="5">
    <source>
        <dbReference type="EMBL" id="KLV00631.1"/>
    </source>
</evidence>
<dbReference type="OrthoDB" id="5600584at2"/>
<dbReference type="eggNOG" id="ENOG503317E">
    <property type="taxonomic scope" value="Bacteria"/>
</dbReference>